<dbReference type="SUPFAM" id="SSF53613">
    <property type="entry name" value="Ribokinase-like"/>
    <property type="match status" value="1"/>
</dbReference>
<dbReference type="InterPro" id="IPR029056">
    <property type="entry name" value="Ribokinase-like"/>
</dbReference>
<dbReference type="PANTHER" id="PTHR10584:SF166">
    <property type="entry name" value="RIBOKINASE"/>
    <property type="match status" value="1"/>
</dbReference>
<dbReference type="Pfam" id="PF00294">
    <property type="entry name" value="PfkB"/>
    <property type="match status" value="1"/>
</dbReference>
<dbReference type="Gene3D" id="3.40.1190.20">
    <property type="match status" value="1"/>
</dbReference>
<dbReference type="PRINTS" id="PR00990">
    <property type="entry name" value="RIBOKINASE"/>
</dbReference>
<keyword evidence="3 4" id="KW-0418">Kinase</keyword>
<sequence length="307" mass="33767">MFAQTRRSALSSAIGFGALNLDKIYRVDKIPKADEEGFVRDLQLFPGGSAANTIVGLARLGIKTAYIGKIGDDAEGSILLEDLRSEGVETRAVIKAKGRSGTAIIFVDDSGNRAILVDPGVNDTIRYEEIDLEFAKKFRLIHLTSFICKNGFESFESQKRIVEEFELVSFDPGLPYAERGKKEMMQILKKTTVFLPNRTEIERMFGAGYKEAAEECLSLGIDIVAVKLGERGCWIKKKDKEVSIPPYRVNVVDTTGAGDAFNAGFLYGYLKGRDIETCGKMGNYVASLCIQQIGARTGLPRSLPLDI</sequence>
<dbReference type="InterPro" id="IPR002139">
    <property type="entry name" value="Ribo/fructo_kinase"/>
</dbReference>
<reference evidence="6" key="1">
    <citation type="journal article" date="2020" name="mSystems">
        <title>Genome- and Community-Level Interaction Insights into Carbon Utilization and Element Cycling Functions of Hydrothermarchaeota in Hydrothermal Sediment.</title>
        <authorList>
            <person name="Zhou Z."/>
            <person name="Liu Y."/>
            <person name="Xu W."/>
            <person name="Pan J."/>
            <person name="Luo Z.H."/>
            <person name="Li M."/>
        </authorList>
    </citation>
    <scope>NUCLEOTIDE SEQUENCE [LARGE SCALE GENOMIC DNA]</scope>
    <source>
        <strain evidence="6">SpSt-26</strain>
    </source>
</reference>
<evidence type="ECO:0000259" key="5">
    <source>
        <dbReference type="Pfam" id="PF00294"/>
    </source>
</evidence>
<evidence type="ECO:0000256" key="3">
    <source>
        <dbReference type="ARBA" id="ARBA00022777"/>
    </source>
</evidence>
<evidence type="ECO:0000256" key="4">
    <source>
        <dbReference type="RuleBase" id="RU003704"/>
    </source>
</evidence>
<dbReference type="CDD" id="cd01942">
    <property type="entry name" value="ribokinase_group_A"/>
    <property type="match status" value="1"/>
</dbReference>
<dbReference type="GO" id="GO:0006796">
    <property type="term" value="P:phosphate-containing compound metabolic process"/>
    <property type="evidence" value="ECO:0007669"/>
    <property type="project" value="UniProtKB-ARBA"/>
</dbReference>
<feature type="domain" description="Carbohydrate kinase PfkB" evidence="5">
    <location>
        <begin position="16"/>
        <end position="300"/>
    </location>
</feature>
<dbReference type="PANTHER" id="PTHR10584">
    <property type="entry name" value="SUGAR KINASE"/>
    <property type="match status" value="1"/>
</dbReference>
<dbReference type="AlphaFoldDB" id="A0A7J2TJJ7"/>
<dbReference type="GO" id="GO:0016301">
    <property type="term" value="F:kinase activity"/>
    <property type="evidence" value="ECO:0007669"/>
    <property type="project" value="UniProtKB-KW"/>
</dbReference>
<proteinExistence type="inferred from homology"/>
<keyword evidence="2 4" id="KW-0808">Transferase</keyword>
<accession>A0A7J2TJJ7</accession>
<evidence type="ECO:0000256" key="2">
    <source>
        <dbReference type="ARBA" id="ARBA00022679"/>
    </source>
</evidence>
<dbReference type="InterPro" id="IPR011611">
    <property type="entry name" value="PfkB_dom"/>
</dbReference>
<dbReference type="EMBL" id="DSLA01000058">
    <property type="protein sequence ID" value="HEH35231.1"/>
    <property type="molecule type" value="Genomic_DNA"/>
</dbReference>
<name>A0A7J2TJJ7_ARCFL</name>
<dbReference type="PROSITE" id="PS00584">
    <property type="entry name" value="PFKB_KINASES_2"/>
    <property type="match status" value="1"/>
</dbReference>
<organism evidence="6">
    <name type="scientific">Archaeoglobus fulgidus</name>
    <dbReference type="NCBI Taxonomy" id="2234"/>
    <lineage>
        <taxon>Archaea</taxon>
        <taxon>Methanobacteriati</taxon>
        <taxon>Methanobacteriota</taxon>
        <taxon>Archaeoglobi</taxon>
        <taxon>Archaeoglobales</taxon>
        <taxon>Archaeoglobaceae</taxon>
        <taxon>Archaeoglobus</taxon>
    </lineage>
</organism>
<protein>
    <submittedName>
        <fullName evidence="6">Carbohydrate kinase family protein</fullName>
    </submittedName>
</protein>
<comment type="caution">
    <text evidence="6">The sequence shown here is derived from an EMBL/GenBank/DDBJ whole genome shotgun (WGS) entry which is preliminary data.</text>
</comment>
<gene>
    <name evidence="6" type="ORF">ENP88_03575</name>
</gene>
<dbReference type="InterPro" id="IPR002173">
    <property type="entry name" value="Carboh/pur_kinase_PfkB_CS"/>
</dbReference>
<evidence type="ECO:0000256" key="1">
    <source>
        <dbReference type="ARBA" id="ARBA00010688"/>
    </source>
</evidence>
<comment type="similarity">
    <text evidence="1 4">Belongs to the carbohydrate kinase PfkB family.</text>
</comment>
<evidence type="ECO:0000313" key="6">
    <source>
        <dbReference type="EMBL" id="HEH35231.1"/>
    </source>
</evidence>